<organism evidence="1">
    <name type="scientific">Oryza barthii</name>
    <dbReference type="NCBI Taxonomy" id="65489"/>
    <lineage>
        <taxon>Eukaryota</taxon>
        <taxon>Viridiplantae</taxon>
        <taxon>Streptophyta</taxon>
        <taxon>Embryophyta</taxon>
        <taxon>Tracheophyta</taxon>
        <taxon>Spermatophyta</taxon>
        <taxon>Magnoliopsida</taxon>
        <taxon>Liliopsida</taxon>
        <taxon>Poales</taxon>
        <taxon>Poaceae</taxon>
        <taxon>BOP clade</taxon>
        <taxon>Oryzoideae</taxon>
        <taxon>Oryzeae</taxon>
        <taxon>Oryzinae</taxon>
        <taxon>Oryza</taxon>
    </lineage>
</organism>
<dbReference type="AlphaFoldDB" id="A0A679BAW0"/>
<protein>
    <submittedName>
        <fullName evidence="1">Uncharacterized protein</fullName>
    </submittedName>
</protein>
<name>A0A679BAW0_9ORYZ</name>
<gene>
    <name evidence="1" type="primary">OBARTa0081N18.15</name>
</gene>
<proteinExistence type="predicted"/>
<accession>A0A679BAW0</accession>
<sequence length="59" mass="6602">MQVSGPERSSKIKGRHWKRSKMVARNLAVKSALDTIKFSKTMQRCRLRIGGSVPGSCLQ</sequence>
<reference evidence="1" key="1">
    <citation type="submission" date="2018-08" db="EMBL/GenBank/DDBJ databases">
        <title>Oryza barthii genomic DNA, chromosome 11, BAC clone:OBARTa0081N18.</title>
        <authorList>
            <person name="Wu J."/>
            <person name="Kanamori H."/>
        </authorList>
    </citation>
    <scope>NUCLEOTIDE SEQUENCE</scope>
    <source>
        <strain evidence="1">W1588</strain>
    </source>
</reference>
<dbReference type="EMBL" id="AP018843">
    <property type="protein sequence ID" value="BBF89225.1"/>
    <property type="molecule type" value="Genomic_DNA"/>
</dbReference>
<evidence type="ECO:0000313" key="1">
    <source>
        <dbReference type="EMBL" id="BBF89225.1"/>
    </source>
</evidence>